<dbReference type="InterPro" id="IPR026983">
    <property type="entry name" value="DHC"/>
</dbReference>
<feature type="domain" description="Dynein heavy chain linker" evidence="12">
    <location>
        <begin position="401"/>
        <end position="536"/>
    </location>
</feature>
<dbReference type="InterPro" id="IPR042222">
    <property type="entry name" value="Dynein_2_N"/>
</dbReference>
<dbReference type="InterPro" id="IPR024743">
    <property type="entry name" value="Dynein_HC_stalk"/>
</dbReference>
<dbReference type="Pfam" id="PF12780">
    <property type="entry name" value="AAA_8"/>
    <property type="match status" value="1"/>
</dbReference>
<dbReference type="Pfam" id="PF12781">
    <property type="entry name" value="AAA_9"/>
    <property type="match status" value="1"/>
</dbReference>
<evidence type="ECO:0000313" key="19">
    <source>
        <dbReference type="Proteomes" id="UP000031036"/>
    </source>
</evidence>
<feature type="domain" description="Dynein heavy chain AAA module D4" evidence="15">
    <location>
        <begin position="1388"/>
        <end position="1626"/>
    </location>
</feature>
<dbReference type="Gene3D" id="1.20.140.100">
    <property type="entry name" value="Dynein heavy chain, N-terminal domain 2"/>
    <property type="match status" value="1"/>
</dbReference>
<dbReference type="EMBL" id="JPKZ01002586">
    <property type="protein sequence ID" value="KHN75960.1"/>
    <property type="molecule type" value="Genomic_DNA"/>
</dbReference>
<dbReference type="GO" id="GO:0051959">
    <property type="term" value="F:dynein light intermediate chain binding"/>
    <property type="evidence" value="ECO:0007669"/>
    <property type="project" value="InterPro"/>
</dbReference>
<dbReference type="GO" id="GO:0045505">
    <property type="term" value="F:dynein intermediate chain binding"/>
    <property type="evidence" value="ECO:0007669"/>
    <property type="project" value="InterPro"/>
</dbReference>
<dbReference type="Gene3D" id="1.10.8.710">
    <property type="match status" value="1"/>
</dbReference>
<dbReference type="Proteomes" id="UP000031036">
    <property type="component" value="Unassembled WGS sequence"/>
</dbReference>
<dbReference type="GO" id="GO:0007018">
    <property type="term" value="P:microtubule-based movement"/>
    <property type="evidence" value="ECO:0007669"/>
    <property type="project" value="InterPro"/>
</dbReference>
<evidence type="ECO:0000313" key="18">
    <source>
        <dbReference type="EMBL" id="KHN75960.1"/>
    </source>
</evidence>
<dbReference type="Gene3D" id="3.40.50.300">
    <property type="entry name" value="P-loop containing nucleotide triphosphate hydrolases"/>
    <property type="match status" value="5"/>
</dbReference>
<evidence type="ECO:0000256" key="9">
    <source>
        <dbReference type="ARBA" id="ARBA00023175"/>
    </source>
</evidence>
<reference evidence="18 19" key="1">
    <citation type="submission" date="2014-11" db="EMBL/GenBank/DDBJ databases">
        <title>Genetic blueprint of the zoonotic pathogen Toxocara canis.</title>
        <authorList>
            <person name="Zhu X.-Q."/>
            <person name="Korhonen P.K."/>
            <person name="Cai H."/>
            <person name="Young N.D."/>
            <person name="Nejsum P."/>
            <person name="von Samson-Himmelstjerna G."/>
            <person name="Boag P.R."/>
            <person name="Tan P."/>
            <person name="Li Q."/>
            <person name="Min J."/>
            <person name="Yang Y."/>
            <person name="Wang X."/>
            <person name="Fang X."/>
            <person name="Hall R.S."/>
            <person name="Hofmann A."/>
            <person name="Sternberg P.W."/>
            <person name="Jex A.R."/>
            <person name="Gasser R.B."/>
        </authorList>
    </citation>
    <scope>NUCLEOTIDE SEQUENCE [LARGE SCALE GENOMIC DNA]</scope>
    <source>
        <strain evidence="18">PN_DK_2014</strain>
    </source>
</reference>
<dbReference type="OMA" id="YECEMIE"/>
<keyword evidence="10" id="KW-0206">Cytoskeleton</keyword>
<feature type="domain" description="Dynein heavy chain coiled coil stalk" evidence="14">
    <location>
        <begin position="1643"/>
        <end position="1987"/>
    </location>
</feature>
<dbReference type="Pfam" id="PF12775">
    <property type="entry name" value="AAA_7"/>
    <property type="match status" value="1"/>
</dbReference>
<keyword evidence="8 11" id="KW-0175">Coiled coil</keyword>
<gene>
    <name evidence="18" type="primary">DNAH3</name>
    <name evidence="18" type="ORF">Tcan_04395</name>
</gene>
<feature type="domain" description="Dynein heavy chain AAA lid" evidence="17">
    <location>
        <begin position="2514"/>
        <end position="2644"/>
    </location>
</feature>
<dbReference type="InterPro" id="IPR035706">
    <property type="entry name" value="AAA_9"/>
</dbReference>
<dbReference type="SUPFAM" id="SSF52540">
    <property type="entry name" value="P-loop containing nucleoside triphosphate hydrolases"/>
    <property type="match status" value="2"/>
</dbReference>
<dbReference type="Pfam" id="PF08393">
    <property type="entry name" value="DHC_N2"/>
    <property type="match status" value="2"/>
</dbReference>
<evidence type="ECO:0000259" key="16">
    <source>
        <dbReference type="Pfam" id="PF12781"/>
    </source>
</evidence>
<evidence type="ECO:0000256" key="10">
    <source>
        <dbReference type="ARBA" id="ARBA00023212"/>
    </source>
</evidence>
<feature type="domain" description="Dynein heavy chain linker" evidence="12">
    <location>
        <begin position="135"/>
        <end position="335"/>
    </location>
</feature>
<evidence type="ECO:0000256" key="7">
    <source>
        <dbReference type="ARBA" id="ARBA00023017"/>
    </source>
</evidence>
<dbReference type="InterPro" id="IPR027417">
    <property type="entry name" value="P-loop_NTPase"/>
</dbReference>
<evidence type="ECO:0000259" key="13">
    <source>
        <dbReference type="Pfam" id="PF12774"/>
    </source>
</evidence>
<dbReference type="Gene3D" id="1.20.920.20">
    <property type="match status" value="1"/>
</dbReference>
<dbReference type="Gene3D" id="1.10.8.1220">
    <property type="match status" value="1"/>
</dbReference>
<dbReference type="InterPro" id="IPR024317">
    <property type="entry name" value="Dynein_heavy_chain_D4_dom"/>
</dbReference>
<feature type="coiled-coil region" evidence="11">
    <location>
        <begin position="1878"/>
        <end position="1905"/>
    </location>
</feature>
<name>A0A0B2V4N4_TOXCA</name>
<dbReference type="Pfam" id="PF12774">
    <property type="entry name" value="AAA_6"/>
    <property type="match status" value="1"/>
</dbReference>
<dbReference type="Pfam" id="PF12777">
    <property type="entry name" value="MT"/>
    <property type="match status" value="1"/>
</dbReference>
<dbReference type="InterPro" id="IPR041658">
    <property type="entry name" value="AAA_lid_11"/>
</dbReference>
<dbReference type="FunFam" id="1.20.920.20:FF:000013">
    <property type="entry name" value="Dynein Heavy Chain"/>
    <property type="match status" value="1"/>
</dbReference>
<feature type="coiled-coil region" evidence="11">
    <location>
        <begin position="40"/>
        <end position="67"/>
    </location>
</feature>
<evidence type="ECO:0000259" key="14">
    <source>
        <dbReference type="Pfam" id="PF12777"/>
    </source>
</evidence>
<dbReference type="PANTHER" id="PTHR45703:SF36">
    <property type="entry name" value="DYNEIN HEAVY CHAIN, CYTOPLASMIC"/>
    <property type="match status" value="1"/>
</dbReference>
<evidence type="ECO:0000256" key="8">
    <source>
        <dbReference type="ARBA" id="ARBA00023054"/>
    </source>
</evidence>
<keyword evidence="7" id="KW-0243">Dynein</keyword>
<keyword evidence="3" id="KW-0963">Cytoplasm</keyword>
<evidence type="ECO:0000256" key="5">
    <source>
        <dbReference type="ARBA" id="ARBA00022741"/>
    </source>
</evidence>
<dbReference type="GO" id="GO:0030286">
    <property type="term" value="C:dynein complex"/>
    <property type="evidence" value="ECO:0007669"/>
    <property type="project" value="UniProtKB-KW"/>
</dbReference>
<comment type="subcellular location">
    <subcellularLocation>
        <location evidence="1">Cytoplasm</location>
        <location evidence="1">Cytoskeleton</location>
    </subcellularLocation>
</comment>
<evidence type="ECO:0000259" key="15">
    <source>
        <dbReference type="Pfam" id="PF12780"/>
    </source>
</evidence>
<dbReference type="Gene3D" id="3.20.180.20">
    <property type="entry name" value="Dynein heavy chain, N-terminal domain 2"/>
    <property type="match status" value="1"/>
</dbReference>
<evidence type="ECO:0000259" key="12">
    <source>
        <dbReference type="Pfam" id="PF08393"/>
    </source>
</evidence>
<evidence type="ECO:0000256" key="4">
    <source>
        <dbReference type="ARBA" id="ARBA00022701"/>
    </source>
</evidence>
<comment type="similarity">
    <text evidence="2">Belongs to the dynein heavy chain family.</text>
</comment>
<dbReference type="Pfam" id="PF18198">
    <property type="entry name" value="AAA_lid_11"/>
    <property type="match status" value="1"/>
</dbReference>
<dbReference type="InterPro" id="IPR042228">
    <property type="entry name" value="Dynein_linker_3"/>
</dbReference>
<proteinExistence type="inferred from homology"/>
<dbReference type="OrthoDB" id="5826481at2759"/>
<feature type="domain" description="Dynein heavy chain hydrolytic ATP-binding dynein motor region" evidence="13">
    <location>
        <begin position="653"/>
        <end position="858"/>
    </location>
</feature>
<dbReference type="GO" id="GO:0005874">
    <property type="term" value="C:microtubule"/>
    <property type="evidence" value="ECO:0007669"/>
    <property type="project" value="UniProtKB-KW"/>
</dbReference>
<evidence type="ECO:0000256" key="6">
    <source>
        <dbReference type="ARBA" id="ARBA00022840"/>
    </source>
</evidence>
<evidence type="ECO:0000256" key="1">
    <source>
        <dbReference type="ARBA" id="ARBA00004245"/>
    </source>
</evidence>
<keyword evidence="5" id="KW-0547">Nucleotide-binding</keyword>
<dbReference type="PANTHER" id="PTHR45703">
    <property type="entry name" value="DYNEIN HEAVY CHAIN"/>
    <property type="match status" value="1"/>
</dbReference>
<dbReference type="GO" id="GO:0005524">
    <property type="term" value="F:ATP binding"/>
    <property type="evidence" value="ECO:0007669"/>
    <property type="project" value="UniProtKB-KW"/>
</dbReference>
<keyword evidence="6" id="KW-0067">ATP-binding</keyword>
<sequence>MERCFYVSRLPSRLSYIAGLVWHRLYVDRTIIEKKILEQSDKMNFEAEMLEKELNIAQNKYRSSNTLSDLKRVSHKFADLHEKCVRIAGDYPVLKSQLALFDLESIRCDLPTLLHHATLFKRFSALHLQIVICEENWLTSRIVDFNKLEIPKKVEKMRNEFTELHAIIEKEENESIFDLLHQREERLEKTLTNFVELLPVLTALSNEGLKEHHWQEILGGTRTGEETKLTMRVKDLIEINVAEKAEKIEEVSAVASKELVLEENIKLMRQQWTNRMLTFAPYKNTDMELAVLTDQLRVLLETHIVRTQTILASPFVASLMNIVLEWSDTLGSIDLFFSLYSRDMELAVLTDQLRVLLETHIVRTQTILASPFVASLMNIVLEWSDTLGSIDLFFSLYSRKEHPIIMRITSEIPSIHDTLQRLVTSFERMHEGFEKFLDKKRITFPRLYFLSDTELMDLLSHARNASAVSMFLPRLFSSIRAFELTARGEIGALLSDTECLQLIKPVSVALAKRHVEKWLSDVEKEMKRTLRWRLKEIVEELQLELIPIMRILKRPSQIVIIYYKLSTTNAIEMALRQRSLRKEMVERLSSFGDNDLALSEWSKETRYYWSNGNVFVRMLMFSMPYEYEFLSVSDLTIATRHTKKIITYKFEIRGESRLQLDGNEVTINSAFAIHVTMNPNLIERSSLPINVDSAFRRVTVDAPDCDQIALALLQMNNIRKYDIVSRMIIALLCESSVLIGRQLHLDFGLRAMRAIVASCVMDRRSSNEIATAAKAVRTILSPAFTPAENSTFSQLLKSITKVDEVSRSDAIRNAAIGAIAAKSMTSDEMFVEKCCQLYELLSLRNAVLVFGESMCGKSMLIDVVAEMTRTEERPVIVTKINPSLVDAKALFGHFDTELLEWIPGIFSSVLERTLLKADNIHQWIVLDGKAHSKWIESMNSLLDDNRTLCLANGQTIVLRENVRVIFETDDLEFVAESTISRCGVVNMNPTVVAADSLTLISSNDESDDGVKLMEKNETETSQLKEIITLLEISDPFRKKLLITRINVLLKIWANVERNRQFQVMVVYIAAHCIVGVEDLRGKLLRTDENVLTIFNRFPRAEVDWLDLSQSTSASTDIPTGFQILLVERLVRFGNPVLLCGPSHTGKSSLWKAFLAQLDPNRWNVAILHLSSLVDSICLLKSILHSRLVRIGGGHYTGAEGKSTLFVLVGMDRLRGAVENSAVELLREIFEENYVVVNATDEIRFSDVHFIGEFTTNDEEQSITNKLAARLQRHWFPLWVDYQGRTSIWKICERITSNYSSQFVDANTELFEEVIKAEFARAVKCSPPVLSPKDLAVCEHWSSICKEDQFVMGGLPHGPLVGLMTLKADLIQKQNELEATTLASVTISGHSSRHIALLMKVLHSDSGHCILIGDEDLGQQGICELVAVMSGYIFDSAREEATLQQWNDLLLKTIRSCIADNSRHVLFIKNSFYNDGTRNAVLSDLNEVINNGGLPMRIFNADVIEELIEKISFISPSQETTKWEYYSRICENVSKNLHIVLSSSRNSFDQINSEYPNFLRYSVVDHYGGWSYEDKVDIATAYLRQCPELTEQQVSAFCEQILKVHSFMPTFGIQSTSSSFLNLIQAFRFLLKRRVEKIEKHQKRYKLGLEKLLHAEEQMAYLQSELARLQPELVRTSAETSMLMSKIEQETIEVENAREVVAADENRANAAATNAQTLKSESEQEVADAIPALESAVDALQTMNQRDISVLKSMRFPPQGVRLCMEAVCILLGETPIKVTDPLGGVKLDYWLKGQKVLSDIHFLSRIRNFDKDNVSKRTIDIIRNNYLSKDEFDPEAVRQSSLAAEGLCLWVKAIDAYHTIATVVAPKREKLKKAELLVKKQMKQLDARRKALQEVTEQLQSLSDSFSHMSQRKQDLLTQIQTCEQRMSRTQRLIAALGGEKERWEAKASELDDELVQCPRYSLLAAIAIEYLSAFSPKNRQGVLDKIRELLNIETPFTLWRICDEERPSENAIIIENTRRVPLIIESRGEAKSFLMELTGGRLIVVDASDKRLAGIIRDGISAGSAILIESLIESLPVSIMPVLELHVFKSNNQQFVTLDGKRLPYNSSFRLYLSTEKPQSGFSGAFLSKVIPIEYKPNEEIISAELWRVLITYITPQHQKRSAQLHEEEIRLGREIMATEEILLAMLANANDLDDERATHLLSESKKLTIQRESIIHELNVVNERIEWTKRDYRSIIDAAVRNVGIIVSLKHLLPAYHFSLAYLLELFDKSLHLSAISQEDISAANIMKFSLSCFDSICSSLFEEHRHILHFLLHSNFTDQQLLLFLMTLTKVNWQSLDVRNDDVILAYDIWKIHLTSDCRTPIALLVPSRSLSVVGLLEQLARSTKKRTQSKEKAETILHVYSVMDIDCVEIDTALESGDWILLDNAHLASPAHIRATDELLLKIKKAESVNQSFRIFFAIAPDSQPQPFLDHCLLIAFDIPKKMPDFIRHYYSNGRASEINETLDTEEKRAQLYRLCLLHFAIRQRCQYGIHGWSRPYEVGDLELQLALSLYQELSLTEKEISLESLRAKVLDVVYLSKIDNAFDARVFAVLYEWIFIGVNKYDDALIRKLLPKAFRNKDIIRHTRSVNIDTYALSGLHENVEKYYKKRRLQKLAERVHAMFGTKENEDIEVFSGEVPSKECIEEAELNGSLITQCIRRELIAYQRSFLYQRRQTYLRSLLSQSTINAIDVSQLERPAAVLSALRLEYSAKQGITFDEVVCVGRLSDPLDSENKYIKFLGCVLLGCRYDENVDQISELTSEDVHQKLKGVWIRADRRTNVPDERVAITLHDRGTLDAIMEVRVSSTIPATHWMLRGARILTFTPT</sequence>
<comment type="caution">
    <text evidence="18">The sequence shown here is derived from an EMBL/GenBank/DDBJ whole genome shotgun (WGS) entry which is preliminary data.</text>
</comment>
<dbReference type="InterPro" id="IPR042219">
    <property type="entry name" value="AAA_lid_11_sf"/>
</dbReference>
<evidence type="ECO:0000256" key="2">
    <source>
        <dbReference type="ARBA" id="ARBA00008887"/>
    </source>
</evidence>
<keyword evidence="19" id="KW-1185">Reference proteome</keyword>
<dbReference type="STRING" id="6265.A0A0B2V4N4"/>
<evidence type="ECO:0000259" key="17">
    <source>
        <dbReference type="Pfam" id="PF18198"/>
    </source>
</evidence>
<organism evidence="18 19">
    <name type="scientific">Toxocara canis</name>
    <name type="common">Canine roundworm</name>
    <dbReference type="NCBI Taxonomy" id="6265"/>
    <lineage>
        <taxon>Eukaryota</taxon>
        <taxon>Metazoa</taxon>
        <taxon>Ecdysozoa</taxon>
        <taxon>Nematoda</taxon>
        <taxon>Chromadorea</taxon>
        <taxon>Rhabditida</taxon>
        <taxon>Spirurina</taxon>
        <taxon>Ascaridomorpha</taxon>
        <taxon>Ascaridoidea</taxon>
        <taxon>Toxocaridae</taxon>
        <taxon>Toxocara</taxon>
    </lineage>
</organism>
<keyword evidence="9" id="KW-0505">Motor protein</keyword>
<dbReference type="InterPro" id="IPR013602">
    <property type="entry name" value="Dynein_heavy_linker"/>
</dbReference>
<dbReference type="InterPro" id="IPR035699">
    <property type="entry name" value="AAA_6"/>
</dbReference>
<evidence type="ECO:0000256" key="3">
    <source>
        <dbReference type="ARBA" id="ARBA00022490"/>
    </source>
</evidence>
<feature type="domain" description="Dynein heavy chain ATP-binding dynein motor region" evidence="16">
    <location>
        <begin position="2009"/>
        <end position="2209"/>
    </location>
</feature>
<dbReference type="Gene3D" id="1.10.8.720">
    <property type="entry name" value="Region D6 of dynein motor"/>
    <property type="match status" value="1"/>
</dbReference>
<dbReference type="InterPro" id="IPR043157">
    <property type="entry name" value="Dynein_AAA1S"/>
</dbReference>
<keyword evidence="4" id="KW-0493">Microtubule</keyword>
<accession>A0A0B2V4N4</accession>
<protein>
    <submittedName>
        <fullName evidence="18">Dynein heavy chain 3, axonemal</fullName>
    </submittedName>
</protein>
<evidence type="ECO:0000256" key="11">
    <source>
        <dbReference type="SAM" id="Coils"/>
    </source>
</evidence>